<protein>
    <submittedName>
        <fullName evidence="1">Uncharacterized protein</fullName>
    </submittedName>
</protein>
<dbReference type="Proteomes" id="UP000019140">
    <property type="component" value="Unassembled WGS sequence"/>
</dbReference>
<proteinExistence type="predicted"/>
<evidence type="ECO:0000313" key="1">
    <source>
        <dbReference type="EMBL" id="ETX07117.1"/>
    </source>
</evidence>
<keyword evidence="2" id="KW-1185">Reference proteome</keyword>
<dbReference type="EMBL" id="AZHX01000527">
    <property type="protein sequence ID" value="ETX07117.1"/>
    <property type="molecule type" value="Genomic_DNA"/>
</dbReference>
<comment type="caution">
    <text evidence="1">The sequence shown here is derived from an EMBL/GenBank/DDBJ whole genome shotgun (WGS) entry which is preliminary data.</text>
</comment>
<dbReference type="AlphaFoldDB" id="W4MBT9"/>
<organism evidence="1 2">
    <name type="scientific">Candidatus Entotheonella gemina</name>
    <dbReference type="NCBI Taxonomy" id="1429439"/>
    <lineage>
        <taxon>Bacteria</taxon>
        <taxon>Pseudomonadati</taxon>
        <taxon>Nitrospinota/Tectimicrobiota group</taxon>
        <taxon>Candidatus Tectimicrobiota</taxon>
        <taxon>Candidatus Entotheonellia</taxon>
        <taxon>Candidatus Entotheonellales</taxon>
        <taxon>Candidatus Entotheonellaceae</taxon>
        <taxon>Candidatus Entotheonella</taxon>
    </lineage>
</organism>
<name>W4MBT9_9BACT</name>
<evidence type="ECO:0000313" key="2">
    <source>
        <dbReference type="Proteomes" id="UP000019140"/>
    </source>
</evidence>
<dbReference type="HOGENOM" id="CLU_2895593_0_0_7"/>
<sequence length="64" mass="7162">MTDNRDDLKAEAQQFGLTHLNDHQLAQLAKAKAAAQRMIDGIPRDLHAYDEPAHVYRASEETSS</sequence>
<reference evidence="1 2" key="1">
    <citation type="journal article" date="2014" name="Nature">
        <title>An environmental bacterial taxon with a large and distinct metabolic repertoire.</title>
        <authorList>
            <person name="Wilson M.C."/>
            <person name="Mori T."/>
            <person name="Ruckert C."/>
            <person name="Uria A.R."/>
            <person name="Helf M.J."/>
            <person name="Takada K."/>
            <person name="Gernert C."/>
            <person name="Steffens U.A."/>
            <person name="Heycke N."/>
            <person name="Schmitt S."/>
            <person name="Rinke C."/>
            <person name="Helfrich E.J."/>
            <person name="Brachmann A.O."/>
            <person name="Gurgui C."/>
            <person name="Wakimoto T."/>
            <person name="Kracht M."/>
            <person name="Crusemann M."/>
            <person name="Hentschel U."/>
            <person name="Abe I."/>
            <person name="Matsunaga S."/>
            <person name="Kalinowski J."/>
            <person name="Takeyama H."/>
            <person name="Piel J."/>
        </authorList>
    </citation>
    <scope>NUCLEOTIDE SEQUENCE [LARGE SCALE GENOMIC DNA]</scope>
    <source>
        <strain evidence="2">TSY2</strain>
    </source>
</reference>
<accession>W4MBT9</accession>
<gene>
    <name evidence="1" type="ORF">ETSY2_13120</name>
</gene>